<feature type="transmembrane region" description="Helical" evidence="6">
    <location>
        <begin position="164"/>
        <end position="186"/>
    </location>
</feature>
<feature type="transmembrane region" description="Helical" evidence="6">
    <location>
        <begin position="482"/>
        <end position="501"/>
    </location>
</feature>
<proteinExistence type="inferred from homology"/>
<feature type="transmembrane region" description="Helical" evidence="6">
    <location>
        <begin position="449"/>
        <end position="470"/>
    </location>
</feature>
<dbReference type="EMBL" id="RSCD01000013">
    <property type="protein sequence ID" value="RSH89658.1"/>
    <property type="molecule type" value="Genomic_DNA"/>
</dbReference>
<dbReference type="PANTHER" id="PTHR48022">
    <property type="entry name" value="PLASTIDIC GLUCOSE TRANSPORTER 4"/>
    <property type="match status" value="1"/>
</dbReference>
<sequence>MTDHKPEISVLPNANADQATIVDRDRDFDLSEKRPDEAQLVSAYAHLTTAETIRKFWRLYFVGFAVSVSGVYLGYTLTLPGSIVANQGFVNQFGTIRDATGALALDAQYVGAWNGSNFGSQVLFQLLSPFTANLFGIRFNMYCFTSLIVLAIILEIVAKQWYVYLIAKIVAGFAAGFIGTSVMTYISEITMPKMRGSHLSAFALFFAIGQVASAVGLEVLQNTNPLDYRRAFYSEFAILGIWLPILLLLPESPIWLYKKGKHDKAKRSLRKLIGNVDGYDWEHEYAVMSQEVEHSLAETAKSAKLGWVACFKGTNLRRTLISTIPFSMQNFVGGPLMFNGAYFFSLVGLSNAFTANLIILCVLMGGVLTSFYLVDRVGRRPLLLVGGTLMALFNFAVGGIGLHKITSSLGGLMVACCALWTAAYSISVAPIGWLAIVELSTPMLRAQTAGIAAVLQSLNGVIFNYTVPLMLSDQYAGWGAKIGFFFGPLAVLFTILVWFTVPETKGRTYGELDELFERRVPAWKFKTTKTSVQEVTQLEAGFQP</sequence>
<comment type="subcellular location">
    <subcellularLocation>
        <location evidence="1">Membrane</location>
        <topology evidence="1">Multi-pass membrane protein</topology>
    </subcellularLocation>
</comment>
<dbReference type="InterPro" id="IPR036259">
    <property type="entry name" value="MFS_trans_sf"/>
</dbReference>
<feature type="transmembrane region" description="Helical" evidence="6">
    <location>
        <begin position="139"/>
        <end position="158"/>
    </location>
</feature>
<evidence type="ECO:0000313" key="8">
    <source>
        <dbReference type="EMBL" id="RSH89658.1"/>
    </source>
</evidence>
<dbReference type="PROSITE" id="PS00216">
    <property type="entry name" value="SUGAR_TRANSPORT_1"/>
    <property type="match status" value="1"/>
</dbReference>
<keyword evidence="3 6" id="KW-0812">Transmembrane</keyword>
<gene>
    <name evidence="8" type="ORF">EHS25_002209</name>
</gene>
<dbReference type="GO" id="GO:0005351">
    <property type="term" value="F:carbohydrate:proton symporter activity"/>
    <property type="evidence" value="ECO:0007669"/>
    <property type="project" value="TreeGrafter"/>
</dbReference>
<dbReference type="Pfam" id="PF00083">
    <property type="entry name" value="Sugar_tr"/>
    <property type="match status" value="1"/>
</dbReference>
<dbReference type="AlphaFoldDB" id="A0A427YEZ3"/>
<evidence type="ECO:0000256" key="2">
    <source>
        <dbReference type="ARBA" id="ARBA00010992"/>
    </source>
</evidence>
<keyword evidence="4 6" id="KW-1133">Transmembrane helix</keyword>
<keyword evidence="5 6" id="KW-0472">Membrane</keyword>
<organism evidence="8 9">
    <name type="scientific">Saitozyma podzolica</name>
    <dbReference type="NCBI Taxonomy" id="1890683"/>
    <lineage>
        <taxon>Eukaryota</taxon>
        <taxon>Fungi</taxon>
        <taxon>Dikarya</taxon>
        <taxon>Basidiomycota</taxon>
        <taxon>Agaricomycotina</taxon>
        <taxon>Tremellomycetes</taxon>
        <taxon>Tremellales</taxon>
        <taxon>Trimorphomycetaceae</taxon>
        <taxon>Saitozyma</taxon>
    </lineage>
</organism>
<feature type="domain" description="Major facilitator superfamily (MFS) profile" evidence="7">
    <location>
        <begin position="62"/>
        <end position="505"/>
    </location>
</feature>
<feature type="transmembrane region" description="Helical" evidence="6">
    <location>
        <begin position="381"/>
        <end position="400"/>
    </location>
</feature>
<evidence type="ECO:0000256" key="1">
    <source>
        <dbReference type="ARBA" id="ARBA00004141"/>
    </source>
</evidence>
<dbReference type="InterPro" id="IPR005828">
    <property type="entry name" value="MFS_sugar_transport-like"/>
</dbReference>
<evidence type="ECO:0000259" key="7">
    <source>
        <dbReference type="PROSITE" id="PS50850"/>
    </source>
</evidence>
<evidence type="ECO:0000256" key="6">
    <source>
        <dbReference type="SAM" id="Phobius"/>
    </source>
</evidence>
<dbReference type="GO" id="GO:0016020">
    <property type="term" value="C:membrane"/>
    <property type="evidence" value="ECO:0007669"/>
    <property type="project" value="UniProtKB-SubCell"/>
</dbReference>
<feature type="transmembrane region" description="Helical" evidence="6">
    <location>
        <begin position="412"/>
        <end position="437"/>
    </location>
</feature>
<evidence type="ECO:0000256" key="4">
    <source>
        <dbReference type="ARBA" id="ARBA00022989"/>
    </source>
</evidence>
<evidence type="ECO:0000256" key="5">
    <source>
        <dbReference type="ARBA" id="ARBA00023136"/>
    </source>
</evidence>
<feature type="transmembrane region" description="Helical" evidence="6">
    <location>
        <begin position="57"/>
        <end position="75"/>
    </location>
</feature>
<reference evidence="8 9" key="1">
    <citation type="submission" date="2018-11" db="EMBL/GenBank/DDBJ databases">
        <title>Genome sequence of Saitozyma podzolica DSM 27192.</title>
        <authorList>
            <person name="Aliyu H."/>
            <person name="Gorte O."/>
            <person name="Ochsenreither K."/>
        </authorList>
    </citation>
    <scope>NUCLEOTIDE SEQUENCE [LARGE SCALE GENOMIC DNA]</scope>
    <source>
        <strain evidence="8 9">DSM 27192</strain>
    </source>
</reference>
<dbReference type="InterPro" id="IPR020846">
    <property type="entry name" value="MFS_dom"/>
</dbReference>
<dbReference type="PANTHER" id="PTHR48022:SF68">
    <property type="entry name" value="MAJOR FACILITATOR SUPERFAMILY (MFS) PROFILE DOMAIN-CONTAINING PROTEIN-RELATED"/>
    <property type="match status" value="1"/>
</dbReference>
<dbReference type="SUPFAM" id="SSF103473">
    <property type="entry name" value="MFS general substrate transporter"/>
    <property type="match status" value="1"/>
</dbReference>
<comment type="caution">
    <text evidence="8">The sequence shown here is derived from an EMBL/GenBank/DDBJ whole genome shotgun (WGS) entry which is preliminary data.</text>
</comment>
<protein>
    <recommendedName>
        <fullName evidence="7">Major facilitator superfamily (MFS) profile domain-containing protein</fullName>
    </recommendedName>
</protein>
<dbReference type="OrthoDB" id="6612291at2759"/>
<feature type="transmembrane region" description="Helical" evidence="6">
    <location>
        <begin position="353"/>
        <end position="374"/>
    </location>
</feature>
<dbReference type="PROSITE" id="PS50850">
    <property type="entry name" value="MFS"/>
    <property type="match status" value="1"/>
</dbReference>
<feature type="transmembrane region" description="Helical" evidence="6">
    <location>
        <begin position="236"/>
        <end position="257"/>
    </location>
</feature>
<keyword evidence="9" id="KW-1185">Reference proteome</keyword>
<evidence type="ECO:0000313" key="9">
    <source>
        <dbReference type="Proteomes" id="UP000279259"/>
    </source>
</evidence>
<comment type="similarity">
    <text evidence="2">Belongs to the major facilitator superfamily. Sugar transporter (TC 2.A.1.1) family.</text>
</comment>
<dbReference type="Proteomes" id="UP000279259">
    <property type="component" value="Unassembled WGS sequence"/>
</dbReference>
<dbReference type="InterPro" id="IPR005829">
    <property type="entry name" value="Sugar_transporter_CS"/>
</dbReference>
<evidence type="ECO:0000256" key="3">
    <source>
        <dbReference type="ARBA" id="ARBA00022692"/>
    </source>
</evidence>
<dbReference type="PROSITE" id="PS00217">
    <property type="entry name" value="SUGAR_TRANSPORT_2"/>
    <property type="match status" value="1"/>
</dbReference>
<name>A0A427YEZ3_9TREE</name>
<feature type="transmembrane region" description="Helical" evidence="6">
    <location>
        <begin position="198"/>
        <end position="216"/>
    </location>
</feature>
<dbReference type="InterPro" id="IPR050360">
    <property type="entry name" value="MFS_Sugar_Transporters"/>
</dbReference>
<dbReference type="Gene3D" id="1.20.1250.20">
    <property type="entry name" value="MFS general substrate transporter like domains"/>
    <property type="match status" value="1"/>
</dbReference>
<accession>A0A427YEZ3</accession>